<organism evidence="2 3">
    <name type="scientific">Gracilibacillus boraciitolerans JCM 21714</name>
    <dbReference type="NCBI Taxonomy" id="1298598"/>
    <lineage>
        <taxon>Bacteria</taxon>
        <taxon>Bacillati</taxon>
        <taxon>Bacillota</taxon>
        <taxon>Bacilli</taxon>
        <taxon>Bacillales</taxon>
        <taxon>Bacillaceae</taxon>
        <taxon>Gracilibacillus</taxon>
    </lineage>
</organism>
<comment type="caution">
    <text evidence="2">The sequence shown here is derived from an EMBL/GenBank/DDBJ whole genome shotgun (WGS) entry which is preliminary data.</text>
</comment>
<protein>
    <submittedName>
        <fullName evidence="2">Uncharacterized protein</fullName>
    </submittedName>
</protein>
<dbReference type="InterPro" id="IPR014231">
    <property type="entry name" value="Spore_YpjB"/>
</dbReference>
<dbReference type="OrthoDB" id="2988195at2"/>
<keyword evidence="1" id="KW-1133">Transmembrane helix</keyword>
<dbReference type="EMBL" id="BAVS01000001">
    <property type="protein sequence ID" value="GAE91383.1"/>
    <property type="molecule type" value="Genomic_DNA"/>
</dbReference>
<dbReference type="eggNOG" id="ENOG5032NAR">
    <property type="taxonomic scope" value="Bacteria"/>
</dbReference>
<evidence type="ECO:0000256" key="1">
    <source>
        <dbReference type="SAM" id="Phobius"/>
    </source>
</evidence>
<keyword evidence="3" id="KW-1185">Reference proteome</keyword>
<name>W4VEZ2_9BACI</name>
<proteinExistence type="predicted"/>
<keyword evidence="1" id="KW-0812">Transmembrane</keyword>
<gene>
    <name evidence="2" type="ORF">JCM21714_331</name>
</gene>
<dbReference type="STRING" id="1298598.JCM21714_331"/>
<reference evidence="2 3" key="1">
    <citation type="journal article" date="2014" name="Genome Announc.">
        <title>Draft Genome Sequence of the Boron-Tolerant and Moderately Halotolerant Bacterium Gracilibacillus boraciitolerans JCM 21714T.</title>
        <authorList>
            <person name="Ahmed I."/>
            <person name="Oshima K."/>
            <person name="Suda W."/>
            <person name="Kitamura K."/>
            <person name="Iida T."/>
            <person name="Ohmori Y."/>
            <person name="Fujiwara T."/>
            <person name="Hattori M."/>
            <person name="Ohkuma M."/>
        </authorList>
    </citation>
    <scope>NUCLEOTIDE SEQUENCE [LARGE SCALE GENOMIC DNA]</scope>
    <source>
        <strain evidence="2 3">JCM 21714</strain>
    </source>
</reference>
<sequence length="109" mass="12647">MAQEEVDSSDLTEIAYYVTVLSPPVAQLHLDDDQFKSYQQSIYLLSKDHNNYNEIEIEETFAQISQLNIDTWSKANAHYTHWLIFIVMGFIFLSLSYVAWAKYKAETTG</sequence>
<dbReference type="AlphaFoldDB" id="W4VEZ2"/>
<dbReference type="Pfam" id="PF09577">
    <property type="entry name" value="Spore_YpjB"/>
    <property type="match status" value="1"/>
</dbReference>
<dbReference type="RefSeq" id="WP_035721107.1">
    <property type="nucleotide sequence ID" value="NZ_BAVS01000001.1"/>
</dbReference>
<evidence type="ECO:0000313" key="3">
    <source>
        <dbReference type="Proteomes" id="UP000019102"/>
    </source>
</evidence>
<evidence type="ECO:0000313" key="2">
    <source>
        <dbReference type="EMBL" id="GAE91383.1"/>
    </source>
</evidence>
<dbReference type="Proteomes" id="UP000019102">
    <property type="component" value="Unassembled WGS sequence"/>
</dbReference>
<keyword evidence="1" id="KW-0472">Membrane</keyword>
<accession>W4VEZ2</accession>
<feature type="transmembrane region" description="Helical" evidence="1">
    <location>
        <begin position="79"/>
        <end position="100"/>
    </location>
</feature>